<dbReference type="AlphaFoldDB" id="A0A9X0YR21"/>
<evidence type="ECO:0000313" key="3">
    <source>
        <dbReference type="Proteomes" id="UP001138793"/>
    </source>
</evidence>
<reference evidence="2" key="1">
    <citation type="submission" date="2021-03" db="EMBL/GenBank/DDBJ databases">
        <title>Genomic Encyclopedia of Type Strains, Phase IV (KMG-IV): sequencing the most valuable type-strain genomes for metagenomic binning, comparative biology and taxonomic classification.</title>
        <authorList>
            <person name="Goeker M."/>
        </authorList>
    </citation>
    <scope>NUCLEOTIDE SEQUENCE</scope>
    <source>
        <strain evidence="2">DSM 107338</strain>
    </source>
</reference>
<dbReference type="RefSeq" id="WP_149473648.1">
    <property type="nucleotide sequence ID" value="NZ_JAGGMB010000003.1"/>
</dbReference>
<evidence type="ECO:0000313" key="2">
    <source>
        <dbReference type="EMBL" id="MBP2077119.1"/>
    </source>
</evidence>
<proteinExistence type="predicted"/>
<name>A0A9X0YR21_9BACI</name>
<feature type="transmembrane region" description="Helical" evidence="1">
    <location>
        <begin position="60"/>
        <end position="81"/>
    </location>
</feature>
<keyword evidence="1" id="KW-0472">Membrane</keyword>
<accession>A0A9X0YR21</accession>
<dbReference type="Proteomes" id="UP001138793">
    <property type="component" value="Unassembled WGS sequence"/>
</dbReference>
<sequence>MKRPFGRFIAIMIFYIALMFILSFINEGIGIEVYLSFFVFFALLYADIEALLSLINNGNYLVIIGFLILIISVITFAGGLWEENNKFIYKPFIIAIAAAAVYITFRDLLDIADFSERAKK</sequence>
<evidence type="ECO:0000256" key="1">
    <source>
        <dbReference type="SAM" id="Phobius"/>
    </source>
</evidence>
<keyword evidence="1" id="KW-1133">Transmembrane helix</keyword>
<feature type="transmembrane region" description="Helical" evidence="1">
    <location>
        <begin position="87"/>
        <end position="105"/>
    </location>
</feature>
<dbReference type="EMBL" id="JAGGMB010000003">
    <property type="protein sequence ID" value="MBP2077119.1"/>
    <property type="molecule type" value="Genomic_DNA"/>
</dbReference>
<protein>
    <submittedName>
        <fullName evidence="2">Uncharacterized protein</fullName>
    </submittedName>
</protein>
<keyword evidence="1" id="KW-0812">Transmembrane</keyword>
<feature type="transmembrane region" description="Helical" evidence="1">
    <location>
        <begin position="31"/>
        <end position="48"/>
    </location>
</feature>
<feature type="transmembrane region" description="Helical" evidence="1">
    <location>
        <begin position="7"/>
        <end position="25"/>
    </location>
</feature>
<keyword evidence="3" id="KW-1185">Reference proteome</keyword>
<organism evidence="2 3">
    <name type="scientific">Oceanobacillus polygoni</name>
    <dbReference type="NCBI Taxonomy" id="1235259"/>
    <lineage>
        <taxon>Bacteria</taxon>
        <taxon>Bacillati</taxon>
        <taxon>Bacillota</taxon>
        <taxon>Bacilli</taxon>
        <taxon>Bacillales</taxon>
        <taxon>Bacillaceae</taxon>
        <taxon>Oceanobacillus</taxon>
    </lineage>
</organism>
<comment type="caution">
    <text evidence="2">The sequence shown here is derived from an EMBL/GenBank/DDBJ whole genome shotgun (WGS) entry which is preliminary data.</text>
</comment>
<gene>
    <name evidence="2" type="ORF">J2Z64_001350</name>
</gene>